<dbReference type="AlphaFoldDB" id="A0A8R7R5T9"/>
<proteinExistence type="predicted"/>
<protein>
    <submittedName>
        <fullName evidence="1">Uncharacterized protein</fullName>
    </submittedName>
</protein>
<dbReference type="Proteomes" id="UP000015106">
    <property type="component" value="Chromosome 7"/>
</dbReference>
<evidence type="ECO:0000313" key="1">
    <source>
        <dbReference type="EnsemblPlants" id="TuG1812G0700003299.01.T03"/>
    </source>
</evidence>
<keyword evidence="2" id="KW-1185">Reference proteome</keyword>
<reference evidence="1" key="3">
    <citation type="submission" date="2022-06" db="UniProtKB">
        <authorList>
            <consortium name="EnsemblPlants"/>
        </authorList>
    </citation>
    <scope>IDENTIFICATION</scope>
</reference>
<organism evidence="1 2">
    <name type="scientific">Triticum urartu</name>
    <name type="common">Red wild einkorn</name>
    <name type="synonym">Crithodium urartu</name>
    <dbReference type="NCBI Taxonomy" id="4572"/>
    <lineage>
        <taxon>Eukaryota</taxon>
        <taxon>Viridiplantae</taxon>
        <taxon>Streptophyta</taxon>
        <taxon>Embryophyta</taxon>
        <taxon>Tracheophyta</taxon>
        <taxon>Spermatophyta</taxon>
        <taxon>Magnoliopsida</taxon>
        <taxon>Liliopsida</taxon>
        <taxon>Poales</taxon>
        <taxon>Poaceae</taxon>
        <taxon>BOP clade</taxon>
        <taxon>Pooideae</taxon>
        <taxon>Triticodae</taxon>
        <taxon>Triticeae</taxon>
        <taxon>Triticinae</taxon>
        <taxon>Triticum</taxon>
    </lineage>
</organism>
<accession>A0A8R7R5T9</accession>
<reference evidence="1" key="2">
    <citation type="submission" date="2018-03" db="EMBL/GenBank/DDBJ databases">
        <title>The Triticum urartu genome reveals the dynamic nature of wheat genome evolution.</title>
        <authorList>
            <person name="Ling H."/>
            <person name="Ma B."/>
            <person name="Shi X."/>
            <person name="Liu H."/>
            <person name="Dong L."/>
            <person name="Sun H."/>
            <person name="Cao Y."/>
            <person name="Gao Q."/>
            <person name="Zheng S."/>
            <person name="Li Y."/>
            <person name="Yu Y."/>
            <person name="Du H."/>
            <person name="Qi M."/>
            <person name="Li Y."/>
            <person name="Yu H."/>
            <person name="Cui Y."/>
            <person name="Wang N."/>
            <person name="Chen C."/>
            <person name="Wu H."/>
            <person name="Zhao Y."/>
            <person name="Zhang J."/>
            <person name="Li Y."/>
            <person name="Zhou W."/>
            <person name="Zhang B."/>
            <person name="Hu W."/>
            <person name="Eijk M."/>
            <person name="Tang J."/>
            <person name="Witsenboer H."/>
            <person name="Zhao S."/>
            <person name="Li Z."/>
            <person name="Zhang A."/>
            <person name="Wang D."/>
            <person name="Liang C."/>
        </authorList>
    </citation>
    <scope>NUCLEOTIDE SEQUENCE [LARGE SCALE GENOMIC DNA]</scope>
    <source>
        <strain evidence="1">cv. G1812</strain>
    </source>
</reference>
<reference evidence="2" key="1">
    <citation type="journal article" date="2013" name="Nature">
        <title>Draft genome of the wheat A-genome progenitor Triticum urartu.</title>
        <authorList>
            <person name="Ling H.Q."/>
            <person name="Zhao S."/>
            <person name="Liu D."/>
            <person name="Wang J."/>
            <person name="Sun H."/>
            <person name="Zhang C."/>
            <person name="Fan H."/>
            <person name="Li D."/>
            <person name="Dong L."/>
            <person name="Tao Y."/>
            <person name="Gao C."/>
            <person name="Wu H."/>
            <person name="Li Y."/>
            <person name="Cui Y."/>
            <person name="Guo X."/>
            <person name="Zheng S."/>
            <person name="Wang B."/>
            <person name="Yu K."/>
            <person name="Liang Q."/>
            <person name="Yang W."/>
            <person name="Lou X."/>
            <person name="Chen J."/>
            <person name="Feng M."/>
            <person name="Jian J."/>
            <person name="Zhang X."/>
            <person name="Luo G."/>
            <person name="Jiang Y."/>
            <person name="Liu J."/>
            <person name="Wang Z."/>
            <person name="Sha Y."/>
            <person name="Zhang B."/>
            <person name="Wu H."/>
            <person name="Tang D."/>
            <person name="Shen Q."/>
            <person name="Xue P."/>
            <person name="Zou S."/>
            <person name="Wang X."/>
            <person name="Liu X."/>
            <person name="Wang F."/>
            <person name="Yang Y."/>
            <person name="An X."/>
            <person name="Dong Z."/>
            <person name="Zhang K."/>
            <person name="Zhang X."/>
            <person name="Luo M.C."/>
            <person name="Dvorak J."/>
            <person name="Tong Y."/>
            <person name="Wang J."/>
            <person name="Yang H."/>
            <person name="Li Z."/>
            <person name="Wang D."/>
            <person name="Zhang A."/>
            <person name="Wang J."/>
        </authorList>
    </citation>
    <scope>NUCLEOTIDE SEQUENCE</scope>
    <source>
        <strain evidence="2">cv. G1812</strain>
    </source>
</reference>
<name>A0A8R7R5T9_TRIUA</name>
<dbReference type="Gramene" id="TuG1812G0700003299.01.T03">
    <property type="protein sequence ID" value="TuG1812G0700003299.01.T03"/>
    <property type="gene ID" value="TuG1812G0700003299.01"/>
</dbReference>
<sequence>MFDGHGLKLCRRVLNLRKHIVTLGGGHQYFTAWTLDANLEELIIDVIALQLECKVGFLVEADELQLRCLVTRDAMNILNTLLAKKIGSYEG</sequence>
<dbReference type="EnsemblPlants" id="TuG1812G0700003299.01.T03">
    <property type="protein sequence ID" value="TuG1812G0700003299.01.T03"/>
    <property type="gene ID" value="TuG1812G0700003299.01"/>
</dbReference>
<evidence type="ECO:0000313" key="2">
    <source>
        <dbReference type="Proteomes" id="UP000015106"/>
    </source>
</evidence>